<feature type="transmembrane region" description="Helical" evidence="1">
    <location>
        <begin position="14"/>
        <end position="37"/>
    </location>
</feature>
<proteinExistence type="predicted"/>
<evidence type="ECO:0000256" key="1">
    <source>
        <dbReference type="SAM" id="Phobius"/>
    </source>
</evidence>
<dbReference type="AlphaFoldDB" id="A0A8B5XRB5"/>
<reference evidence="2 3" key="1">
    <citation type="submission" date="2019-07" db="EMBL/GenBank/DDBJ databases">
        <title>Genome assembly of Bacillus simplex strain GGC-P6A.</title>
        <authorList>
            <person name="Jennings M.E."/>
            <person name="Barton H.A."/>
        </authorList>
    </citation>
    <scope>NUCLEOTIDE SEQUENCE [LARGE SCALE GENOMIC DNA]</scope>
    <source>
        <strain evidence="2 3">GGC-P6A</strain>
    </source>
</reference>
<keyword evidence="1" id="KW-0812">Transmembrane</keyword>
<name>A0A8B5XRB5_9BACI</name>
<comment type="caution">
    <text evidence="2">The sequence shown here is derived from an EMBL/GenBank/DDBJ whole genome shotgun (WGS) entry which is preliminary data.</text>
</comment>
<keyword evidence="1" id="KW-1133">Transmembrane helix</keyword>
<evidence type="ECO:0000313" key="3">
    <source>
        <dbReference type="Proteomes" id="UP000317770"/>
    </source>
</evidence>
<feature type="transmembrane region" description="Helical" evidence="1">
    <location>
        <begin position="74"/>
        <end position="96"/>
    </location>
</feature>
<feature type="transmembrane region" description="Helical" evidence="1">
    <location>
        <begin position="49"/>
        <end position="67"/>
    </location>
</feature>
<evidence type="ECO:0000313" key="2">
    <source>
        <dbReference type="EMBL" id="TVX77627.1"/>
    </source>
</evidence>
<sequence length="97" mass="11272">MNEKKEVLPLRKSYWSILSLVCVFLGILFWFIFFLVPSQNIGLDQGFPIWAWTFIMNPIGIILAGIGSKYNNKFSLFGIVGNLFMTFSIFFAWYMVI</sequence>
<dbReference type="EMBL" id="VNKI01000011">
    <property type="protein sequence ID" value="TVX77627.1"/>
    <property type="molecule type" value="Genomic_DNA"/>
</dbReference>
<protein>
    <submittedName>
        <fullName evidence="2">Uncharacterized protein</fullName>
    </submittedName>
</protein>
<dbReference type="Proteomes" id="UP000317770">
    <property type="component" value="Unassembled WGS sequence"/>
</dbReference>
<organism evidence="2 3">
    <name type="scientific">Peribacillus simplex</name>
    <dbReference type="NCBI Taxonomy" id="1478"/>
    <lineage>
        <taxon>Bacteria</taxon>
        <taxon>Bacillati</taxon>
        <taxon>Bacillota</taxon>
        <taxon>Bacilli</taxon>
        <taxon>Bacillales</taxon>
        <taxon>Bacillaceae</taxon>
        <taxon>Peribacillus</taxon>
    </lineage>
</organism>
<accession>A0A8B5XRB5</accession>
<dbReference type="RefSeq" id="WP_144480167.1">
    <property type="nucleotide sequence ID" value="NZ_VNKI01000011.1"/>
</dbReference>
<keyword evidence="1" id="KW-0472">Membrane</keyword>
<gene>
    <name evidence="2" type="ORF">FQP34_20970</name>
</gene>